<dbReference type="Proteomes" id="UP000654075">
    <property type="component" value="Unassembled WGS sequence"/>
</dbReference>
<reference evidence="2" key="1">
    <citation type="submission" date="2021-02" db="EMBL/GenBank/DDBJ databases">
        <authorList>
            <person name="Dougan E. K."/>
            <person name="Rhodes N."/>
            <person name="Thang M."/>
            <person name="Chan C."/>
        </authorList>
    </citation>
    <scope>NUCLEOTIDE SEQUENCE</scope>
</reference>
<dbReference type="EMBL" id="CAJNNV010029536">
    <property type="protein sequence ID" value="CAE8628911.1"/>
    <property type="molecule type" value="Genomic_DNA"/>
</dbReference>
<keyword evidence="1" id="KW-1133">Transmembrane helix</keyword>
<dbReference type="AlphaFoldDB" id="A0A813GWB1"/>
<keyword evidence="1" id="KW-0812">Transmembrane</keyword>
<organism evidence="2 3">
    <name type="scientific">Polarella glacialis</name>
    <name type="common">Dinoflagellate</name>
    <dbReference type="NCBI Taxonomy" id="89957"/>
    <lineage>
        <taxon>Eukaryota</taxon>
        <taxon>Sar</taxon>
        <taxon>Alveolata</taxon>
        <taxon>Dinophyceae</taxon>
        <taxon>Suessiales</taxon>
        <taxon>Suessiaceae</taxon>
        <taxon>Polarella</taxon>
    </lineage>
</organism>
<comment type="caution">
    <text evidence="2">The sequence shown here is derived from an EMBL/GenBank/DDBJ whole genome shotgun (WGS) entry which is preliminary data.</text>
</comment>
<keyword evidence="3" id="KW-1185">Reference proteome</keyword>
<gene>
    <name evidence="2" type="ORF">PGLA1383_LOCUS45511</name>
</gene>
<keyword evidence="1" id="KW-0472">Membrane</keyword>
<evidence type="ECO:0000313" key="2">
    <source>
        <dbReference type="EMBL" id="CAE8628911.1"/>
    </source>
</evidence>
<proteinExistence type="predicted"/>
<evidence type="ECO:0000256" key="1">
    <source>
        <dbReference type="SAM" id="Phobius"/>
    </source>
</evidence>
<evidence type="ECO:0000313" key="3">
    <source>
        <dbReference type="Proteomes" id="UP000654075"/>
    </source>
</evidence>
<protein>
    <submittedName>
        <fullName evidence="2">Uncharacterized protein</fullName>
    </submittedName>
</protein>
<accession>A0A813GWB1</accession>
<name>A0A813GWB1_POLGL</name>
<feature type="transmembrane region" description="Helical" evidence="1">
    <location>
        <begin position="31"/>
        <end position="59"/>
    </location>
</feature>
<sequence>MCARPTCVLHHRSFCDVLAEICRRKCTVKQFVVIVVAAVAVAVVLPLFLFIVLVLVVVLGRSSLNLKCVISDIVADDRVPVRSDGIKYHTINRVNMLQCSSGGATETLSPSSAT</sequence>